<feature type="domain" description="C2H2-type" evidence="11">
    <location>
        <begin position="99"/>
        <end position="127"/>
    </location>
</feature>
<dbReference type="Gene3D" id="3.30.160.60">
    <property type="entry name" value="Classic Zinc Finger"/>
    <property type="match status" value="5"/>
</dbReference>
<feature type="domain" description="C2H2-type" evidence="11">
    <location>
        <begin position="69"/>
        <end position="96"/>
    </location>
</feature>
<evidence type="ECO:0000256" key="5">
    <source>
        <dbReference type="ARBA" id="ARBA00022833"/>
    </source>
</evidence>
<keyword evidence="6" id="KW-0805">Transcription regulation</keyword>
<evidence type="ECO:0000259" key="11">
    <source>
        <dbReference type="PROSITE" id="PS50157"/>
    </source>
</evidence>
<dbReference type="InterPro" id="IPR013087">
    <property type="entry name" value="Znf_C2H2_type"/>
</dbReference>
<dbReference type="SUPFAM" id="SSF57667">
    <property type="entry name" value="beta-beta-alpha zinc fingers"/>
    <property type="match status" value="4"/>
</dbReference>
<keyword evidence="8" id="KW-0804">Transcription</keyword>
<organism evidence="12 13">
    <name type="scientific">Sinocyclocheilus grahami</name>
    <name type="common">Dianchi golden-line fish</name>
    <name type="synonym">Barbus grahami</name>
    <dbReference type="NCBI Taxonomy" id="75366"/>
    <lineage>
        <taxon>Eukaryota</taxon>
        <taxon>Metazoa</taxon>
        <taxon>Chordata</taxon>
        <taxon>Craniata</taxon>
        <taxon>Vertebrata</taxon>
        <taxon>Euteleostomi</taxon>
        <taxon>Actinopterygii</taxon>
        <taxon>Neopterygii</taxon>
        <taxon>Teleostei</taxon>
        <taxon>Ostariophysi</taxon>
        <taxon>Cypriniformes</taxon>
        <taxon>Cyprinidae</taxon>
        <taxon>Cyprininae</taxon>
        <taxon>Sinocyclocheilus</taxon>
    </lineage>
</organism>
<evidence type="ECO:0000256" key="8">
    <source>
        <dbReference type="ARBA" id="ARBA00023163"/>
    </source>
</evidence>
<evidence type="ECO:0000256" key="2">
    <source>
        <dbReference type="ARBA" id="ARBA00022723"/>
    </source>
</evidence>
<dbReference type="GO" id="GO:0006357">
    <property type="term" value="P:regulation of transcription by RNA polymerase II"/>
    <property type="evidence" value="ECO:0007669"/>
    <property type="project" value="TreeGrafter"/>
</dbReference>
<feature type="domain" description="C2H2-type" evidence="11">
    <location>
        <begin position="156"/>
        <end position="183"/>
    </location>
</feature>
<reference evidence="12" key="1">
    <citation type="submission" date="2025-08" db="UniProtKB">
        <authorList>
            <consortium name="Ensembl"/>
        </authorList>
    </citation>
    <scope>IDENTIFICATION</scope>
</reference>
<proteinExistence type="predicted"/>
<dbReference type="FunFam" id="3.30.160.60:FF:000145">
    <property type="entry name" value="Zinc finger protein 574"/>
    <property type="match status" value="1"/>
</dbReference>
<protein>
    <submittedName>
        <fullName evidence="12">Zinc finger protein 574-like</fullName>
    </submittedName>
</protein>
<keyword evidence="5" id="KW-0862">Zinc</keyword>
<dbReference type="FunFam" id="3.30.160.60:FF:000045">
    <property type="entry name" value="ZFP69 zinc finger protein B"/>
    <property type="match status" value="1"/>
</dbReference>
<gene>
    <name evidence="12" type="primary">LOC107582118</name>
</gene>
<keyword evidence="3" id="KW-0677">Repeat</keyword>
<comment type="subcellular location">
    <subcellularLocation>
        <location evidence="1">Nucleus</location>
    </subcellularLocation>
</comment>
<evidence type="ECO:0000256" key="7">
    <source>
        <dbReference type="ARBA" id="ARBA00023125"/>
    </source>
</evidence>
<evidence type="ECO:0000256" key="6">
    <source>
        <dbReference type="ARBA" id="ARBA00023015"/>
    </source>
</evidence>
<keyword evidence="9" id="KW-0539">Nucleus</keyword>
<dbReference type="Ensembl" id="ENSSGRT00000003427.1">
    <property type="protein sequence ID" value="ENSSGRP00000003146.1"/>
    <property type="gene ID" value="ENSSGRG00000001988.1"/>
</dbReference>
<evidence type="ECO:0000313" key="13">
    <source>
        <dbReference type="Proteomes" id="UP000472262"/>
    </source>
</evidence>
<evidence type="ECO:0000256" key="10">
    <source>
        <dbReference type="PROSITE-ProRule" id="PRU00042"/>
    </source>
</evidence>
<dbReference type="FunFam" id="3.30.160.60:FF:001289">
    <property type="entry name" value="Zinc finger protein 574"/>
    <property type="match status" value="2"/>
</dbReference>
<dbReference type="GO" id="GO:0005634">
    <property type="term" value="C:nucleus"/>
    <property type="evidence" value="ECO:0007669"/>
    <property type="project" value="UniProtKB-SubCell"/>
</dbReference>
<feature type="domain" description="C2H2-type" evidence="11">
    <location>
        <begin position="42"/>
        <end position="64"/>
    </location>
</feature>
<feature type="domain" description="C2H2-type" evidence="11">
    <location>
        <begin position="128"/>
        <end position="155"/>
    </location>
</feature>
<dbReference type="GO" id="GO:0008270">
    <property type="term" value="F:zinc ion binding"/>
    <property type="evidence" value="ECO:0007669"/>
    <property type="project" value="UniProtKB-KW"/>
</dbReference>
<evidence type="ECO:0000256" key="1">
    <source>
        <dbReference type="ARBA" id="ARBA00004123"/>
    </source>
</evidence>
<feature type="domain" description="C2H2-type" evidence="11">
    <location>
        <begin position="184"/>
        <end position="212"/>
    </location>
</feature>
<evidence type="ECO:0000256" key="9">
    <source>
        <dbReference type="ARBA" id="ARBA00023242"/>
    </source>
</evidence>
<dbReference type="GO" id="GO:0003700">
    <property type="term" value="F:DNA-binding transcription factor activity"/>
    <property type="evidence" value="ECO:0007669"/>
    <property type="project" value="TreeGrafter"/>
</dbReference>
<name>A0A672K3D3_SINGR</name>
<evidence type="ECO:0000313" key="12">
    <source>
        <dbReference type="Ensembl" id="ENSSGRP00000003146.1"/>
    </source>
</evidence>
<dbReference type="Pfam" id="PF13912">
    <property type="entry name" value="zf-C2H2_6"/>
    <property type="match status" value="1"/>
</dbReference>
<dbReference type="PANTHER" id="PTHR24390:SF237">
    <property type="entry name" value="FI23536P1-RELATED"/>
    <property type="match status" value="1"/>
</dbReference>
<dbReference type="Proteomes" id="UP000472262">
    <property type="component" value="Unassembled WGS sequence"/>
</dbReference>
<keyword evidence="7" id="KW-0238">DNA-binding</keyword>
<dbReference type="AlphaFoldDB" id="A0A672K3D3"/>
<dbReference type="PANTHER" id="PTHR24390">
    <property type="entry name" value="ZINC FINGER PROTEIN"/>
    <property type="match status" value="1"/>
</dbReference>
<keyword evidence="4 10" id="KW-0863">Zinc-finger</keyword>
<dbReference type="SMART" id="SM00355">
    <property type="entry name" value="ZnF_C2H2"/>
    <property type="match status" value="7"/>
</dbReference>
<evidence type="ECO:0000256" key="3">
    <source>
        <dbReference type="ARBA" id="ARBA00022737"/>
    </source>
</evidence>
<dbReference type="Pfam" id="PF00096">
    <property type="entry name" value="zf-C2H2"/>
    <property type="match status" value="5"/>
</dbReference>
<accession>A0A672K3D3</accession>
<evidence type="ECO:0000256" key="4">
    <source>
        <dbReference type="ARBA" id="ARBA00022771"/>
    </source>
</evidence>
<keyword evidence="2" id="KW-0479">Metal-binding</keyword>
<sequence length="250" mass="28234">VTPVQLLNVQNLGSKVGKVIAGRRTYTARSAGLGLTPSASNLRCEECKRTFTSANRLVAHLRVHEQGTHECPECDKVFKKLVSLQTHMRTHSGEAQPKFPCSICKKRFSSQVHLLRHRRTTHTTERRFKCNICGKPFKKQIHLRNHLRTHTGERPFQCSVCGKTFSSLANLSRHGLTHTGVHPYRCDICHKAFSQSSNLRQHRQHLHSNTTPSPCPDCSATFIRPAKFVAHRFLHHPGSPESIPQPVPEP</sequence>
<dbReference type="PROSITE" id="PS00028">
    <property type="entry name" value="ZINC_FINGER_C2H2_1"/>
    <property type="match status" value="6"/>
</dbReference>
<reference evidence="12" key="2">
    <citation type="submission" date="2025-09" db="UniProtKB">
        <authorList>
            <consortium name="Ensembl"/>
        </authorList>
    </citation>
    <scope>IDENTIFICATION</scope>
</reference>
<dbReference type="GO" id="GO:0000978">
    <property type="term" value="F:RNA polymerase II cis-regulatory region sequence-specific DNA binding"/>
    <property type="evidence" value="ECO:0007669"/>
    <property type="project" value="TreeGrafter"/>
</dbReference>
<keyword evidence="13" id="KW-1185">Reference proteome</keyword>
<dbReference type="PROSITE" id="PS50157">
    <property type="entry name" value="ZINC_FINGER_C2H2_2"/>
    <property type="match status" value="6"/>
</dbReference>
<dbReference type="InterPro" id="IPR036236">
    <property type="entry name" value="Znf_C2H2_sf"/>
</dbReference>